<dbReference type="EMBL" id="AZFW01000054">
    <property type="protein sequence ID" value="KRM27190.1"/>
    <property type="molecule type" value="Genomic_DNA"/>
</dbReference>
<evidence type="ECO:0000313" key="6">
    <source>
        <dbReference type="Proteomes" id="UP000050949"/>
    </source>
</evidence>
<dbReference type="AlphaFoldDB" id="A0A0R1XID4"/>
<evidence type="ECO:0000256" key="2">
    <source>
        <dbReference type="ARBA" id="ARBA00023239"/>
    </source>
</evidence>
<name>A0A0R1XID4_9LACO</name>
<dbReference type="InterPro" id="IPR002818">
    <property type="entry name" value="DJ-1/PfpI"/>
</dbReference>
<dbReference type="PANTHER" id="PTHR48094">
    <property type="entry name" value="PROTEIN/NUCLEIC ACID DEGLYCASE DJ-1-RELATED"/>
    <property type="match status" value="1"/>
</dbReference>
<reference evidence="5 6" key="1">
    <citation type="journal article" date="2015" name="Genome Announc.">
        <title>Expanding the biotechnology potential of lactobacilli through comparative genomics of 213 strains and associated genera.</title>
        <authorList>
            <person name="Sun Z."/>
            <person name="Harris H.M."/>
            <person name="McCann A."/>
            <person name="Guo C."/>
            <person name="Argimon S."/>
            <person name="Zhang W."/>
            <person name="Yang X."/>
            <person name="Jeffery I.B."/>
            <person name="Cooney J.C."/>
            <person name="Kagawa T.F."/>
            <person name="Liu W."/>
            <person name="Song Y."/>
            <person name="Salvetti E."/>
            <person name="Wrobel A."/>
            <person name="Rasinkangas P."/>
            <person name="Parkhill J."/>
            <person name="Rea M.C."/>
            <person name="O'Sullivan O."/>
            <person name="Ritari J."/>
            <person name="Douillard F.P."/>
            <person name="Paul Ross R."/>
            <person name="Yang R."/>
            <person name="Briner A.E."/>
            <person name="Felis G.E."/>
            <person name="de Vos W.M."/>
            <person name="Barrangou R."/>
            <person name="Klaenhammer T.R."/>
            <person name="Caufield P.W."/>
            <person name="Cui Y."/>
            <person name="Zhang H."/>
            <person name="O'Toole P.W."/>
        </authorList>
    </citation>
    <scope>NUCLEOTIDE SEQUENCE [LARGE SCALE GENOMIC DNA]</scope>
    <source>
        <strain evidence="5 6">DSM 16991</strain>
    </source>
</reference>
<dbReference type="Gene3D" id="3.40.50.880">
    <property type="match status" value="1"/>
</dbReference>
<dbReference type="GO" id="GO:0005737">
    <property type="term" value="C:cytoplasm"/>
    <property type="evidence" value="ECO:0007669"/>
    <property type="project" value="TreeGrafter"/>
</dbReference>
<dbReference type="CDD" id="cd03141">
    <property type="entry name" value="GATase1_Hsp31_like"/>
    <property type="match status" value="1"/>
</dbReference>
<keyword evidence="1" id="KW-0346">Stress response</keyword>
<dbReference type="Pfam" id="PF01965">
    <property type="entry name" value="DJ-1_PfpI"/>
    <property type="match status" value="1"/>
</dbReference>
<evidence type="ECO:0000313" key="5">
    <source>
        <dbReference type="EMBL" id="KRM27190.1"/>
    </source>
</evidence>
<keyword evidence="2" id="KW-0456">Lyase</keyword>
<dbReference type="InterPro" id="IPR050325">
    <property type="entry name" value="Prot/Nucl_acid_deglycase"/>
</dbReference>
<accession>A0A0R1XID4</accession>
<proteinExistence type="inferred from homology"/>
<organism evidence="5 6">
    <name type="scientific">Schleiferilactobacillus harbinensis DSM 16991</name>
    <dbReference type="NCBI Taxonomy" id="1122147"/>
    <lineage>
        <taxon>Bacteria</taxon>
        <taxon>Bacillati</taxon>
        <taxon>Bacillota</taxon>
        <taxon>Bacilli</taxon>
        <taxon>Lactobacillales</taxon>
        <taxon>Lactobacillaceae</taxon>
        <taxon>Schleiferilactobacillus</taxon>
    </lineage>
</organism>
<dbReference type="RefSeq" id="WP_027829118.1">
    <property type="nucleotide sequence ID" value="NZ_AUEH01000041.1"/>
</dbReference>
<dbReference type="PANTHER" id="PTHR48094:SF11">
    <property type="entry name" value="GLUTATHIONE-INDEPENDENT GLYOXALASE HSP31-RELATED"/>
    <property type="match status" value="1"/>
</dbReference>
<comment type="similarity">
    <text evidence="3">Belongs to the peptidase C56 family. HSP31-like subfamily.</text>
</comment>
<sequence length="228" mass="25233">MDKKKILVVLTNTTQFQVKPEATGLWLSEATEFVMDMQAAGYTVDYVSPRGGYVPIDPRSLKYADAQAMAMYRDPNFQKRALTASLAPDQVHAENYLAIYYTGGHGVMFDFPDSHPLQEISRTIYRQGGYLTSVCHGIAGLLNLQDDAGQYLIAGKHITGFTTTEEILSNKRRLVPFLNEKAAQERGAIFQKVRAFKPYAVTDNRIITGQNPWSPHAVAQALLSATAG</sequence>
<evidence type="ECO:0000256" key="1">
    <source>
        <dbReference type="ARBA" id="ARBA00023016"/>
    </source>
</evidence>
<dbReference type="PATRIC" id="fig|1122147.4.peg.2832"/>
<dbReference type="GO" id="GO:0019243">
    <property type="term" value="P:methylglyoxal catabolic process to D-lactate via S-lactoyl-glutathione"/>
    <property type="evidence" value="ECO:0007669"/>
    <property type="project" value="TreeGrafter"/>
</dbReference>
<evidence type="ECO:0000259" key="4">
    <source>
        <dbReference type="Pfam" id="PF01965"/>
    </source>
</evidence>
<feature type="domain" description="DJ-1/PfpI" evidence="4">
    <location>
        <begin position="28"/>
        <end position="223"/>
    </location>
</feature>
<dbReference type="OrthoDB" id="9792284at2"/>
<evidence type="ECO:0000256" key="3">
    <source>
        <dbReference type="ARBA" id="ARBA00038493"/>
    </source>
</evidence>
<dbReference type="SUPFAM" id="SSF52317">
    <property type="entry name" value="Class I glutamine amidotransferase-like"/>
    <property type="match status" value="1"/>
</dbReference>
<dbReference type="GO" id="GO:0019172">
    <property type="term" value="F:glyoxalase III activity"/>
    <property type="evidence" value="ECO:0007669"/>
    <property type="project" value="TreeGrafter"/>
</dbReference>
<comment type="caution">
    <text evidence="5">The sequence shown here is derived from an EMBL/GenBank/DDBJ whole genome shotgun (WGS) entry which is preliminary data.</text>
</comment>
<protein>
    <submittedName>
        <fullName evidence="5">ThiJ PfpI family protein</fullName>
    </submittedName>
</protein>
<dbReference type="eggNOG" id="COG0693">
    <property type="taxonomic scope" value="Bacteria"/>
</dbReference>
<dbReference type="Proteomes" id="UP000050949">
    <property type="component" value="Unassembled WGS sequence"/>
</dbReference>
<gene>
    <name evidence="5" type="ORF">FC91_GL002749</name>
</gene>
<dbReference type="InterPro" id="IPR029062">
    <property type="entry name" value="Class_I_gatase-like"/>
</dbReference>